<dbReference type="Proteomes" id="UP001162541">
    <property type="component" value="Chromosome 3"/>
</dbReference>
<reference evidence="6 7" key="1">
    <citation type="submission" date="2016-03" db="EMBL/GenBank/DDBJ databases">
        <title>Mechanisms controlling the formation of the plant cell surface in tip-growing cells are functionally conserved among land plants.</title>
        <authorList>
            <person name="Honkanen S."/>
            <person name="Jones V.A."/>
            <person name="Morieri G."/>
            <person name="Champion C."/>
            <person name="Hetherington A.J."/>
            <person name="Kelly S."/>
            <person name="Saint-Marcoux D."/>
            <person name="Proust H."/>
            <person name="Prescott H."/>
            <person name="Dolan L."/>
        </authorList>
    </citation>
    <scope>NUCLEOTIDE SEQUENCE [LARGE SCALE GENOMIC DNA]</scope>
    <source>
        <strain evidence="7">cv. Tak-1 and cv. Tak-2</strain>
        <tissue evidence="6">Whole gametophyte</tissue>
    </source>
</reference>
<protein>
    <recommendedName>
        <fullName evidence="4">Nuclear speckle splicing regulatory protein 1 N-terminal domain-containing protein</fullName>
    </recommendedName>
</protein>
<feature type="region of interest" description="Disordered" evidence="3">
    <location>
        <begin position="208"/>
        <end position="328"/>
    </location>
</feature>
<evidence type="ECO:0000313" key="6">
    <source>
        <dbReference type="EMBL" id="OAE25304.1"/>
    </source>
</evidence>
<feature type="compositionally biased region" description="Basic and acidic residues" evidence="3">
    <location>
        <begin position="302"/>
        <end position="313"/>
    </location>
</feature>
<reference evidence="5" key="2">
    <citation type="journal article" date="2019" name="Curr. Biol.">
        <title>Chromatin organization in early land plants reveals an ancestral association between H3K27me3, transposons, and constitutive heterochromatin.</title>
        <authorList>
            <person name="Montgomery S.A."/>
            <person name="Tanizawa Y."/>
            <person name="Galik B."/>
            <person name="Wang N."/>
            <person name="Ito T."/>
            <person name="Mochizuki T."/>
            <person name="Akimcheva S."/>
            <person name="Bowman J."/>
            <person name="Cognat V."/>
            <person name="Drouard L."/>
            <person name="Ekker H."/>
            <person name="Houng S."/>
            <person name="Kohchi T."/>
            <person name="Lin S."/>
            <person name="Liu L.D."/>
            <person name="Nakamura Y."/>
            <person name="Valeeva L.R."/>
            <person name="Shakirov E.V."/>
            <person name="Shippen D.E."/>
            <person name="Wei W."/>
            <person name="Yagura M."/>
            <person name="Yamaoka S."/>
            <person name="Yamato K.T."/>
            <person name="Liu C."/>
            <person name="Berger F."/>
        </authorList>
    </citation>
    <scope>NUCLEOTIDE SEQUENCE [LARGE SCALE GENOMIC DNA]</scope>
    <source>
        <strain evidence="5">Tak-1</strain>
    </source>
</reference>
<accession>A0A176VWW6</accession>
<evidence type="ECO:0000256" key="2">
    <source>
        <dbReference type="ARBA" id="ARBA00023054"/>
    </source>
</evidence>
<comment type="similarity">
    <text evidence="1">Belongs to the NSRP1 family.</text>
</comment>
<sequence length="345" mass="38463">MDWKKPGSGSKYGLQLKIATPAAKKPLLNKSLPFSLDDSSTQNEYSVEDDIARQAKKKQFAREVELQHKLALEQDANAFDYDGIYDEMKGKQAQPIREDRAKREPKYIGKLLEQAKLRAVEHDIAFERNLAKERAKEDHLFPDKEKFVTKAYKQKLIEQGKWLDEDRLKEIKEQAEEVTKKGDMGDFYRNLLSKNVAYGAKEPEAKKAVSLPEGNMQNEGGTSAQTAELATPAPTSVTDRVSTAEERERVRGRDEQSLRSNDDGSESVVQGGGAQLMKPAGGVEEMVRNDVATALPVSAPHKAADAAVPKDEQVPSAPVVGRKSKEEQVLAAKERYLARKKQRNS</sequence>
<evidence type="ECO:0000313" key="8">
    <source>
        <dbReference type="Proteomes" id="UP001162541"/>
    </source>
</evidence>
<dbReference type="EMBL" id="AP019868">
    <property type="protein sequence ID" value="BBN06727.1"/>
    <property type="molecule type" value="Genomic_DNA"/>
</dbReference>
<feature type="compositionally biased region" description="Basic and acidic residues" evidence="3">
    <location>
        <begin position="242"/>
        <end position="262"/>
    </location>
</feature>
<feature type="compositionally biased region" description="Polar residues" evidence="3">
    <location>
        <begin position="215"/>
        <end position="241"/>
    </location>
</feature>
<dbReference type="Proteomes" id="UP000077202">
    <property type="component" value="Unassembled WGS sequence"/>
</dbReference>
<keyword evidence="7" id="KW-1185">Reference proteome</keyword>
<dbReference type="PANTHER" id="PTHR30060">
    <property type="entry name" value="INNER MEMBRANE PROTEIN"/>
    <property type="match status" value="1"/>
</dbReference>
<dbReference type="AlphaFoldDB" id="A0A176VWW6"/>
<dbReference type="InterPro" id="IPR018612">
    <property type="entry name" value="NSRP1_N"/>
</dbReference>
<dbReference type="GO" id="GO:0000381">
    <property type="term" value="P:regulation of alternative mRNA splicing, via spliceosome"/>
    <property type="evidence" value="ECO:0007669"/>
    <property type="project" value="InterPro"/>
</dbReference>
<dbReference type="Pfam" id="PF09745">
    <property type="entry name" value="NSRP1_N"/>
    <property type="match status" value="1"/>
</dbReference>
<evidence type="ECO:0000313" key="7">
    <source>
        <dbReference type="Proteomes" id="UP000077202"/>
    </source>
</evidence>
<name>A0A176VWW6_MARPO</name>
<evidence type="ECO:0000256" key="3">
    <source>
        <dbReference type="SAM" id="MobiDB-lite"/>
    </source>
</evidence>
<feature type="domain" description="Nuclear speckle splicing regulatory protein 1 N-terminal" evidence="4">
    <location>
        <begin position="65"/>
        <end position="181"/>
    </location>
</feature>
<evidence type="ECO:0000259" key="4">
    <source>
        <dbReference type="Pfam" id="PF09745"/>
    </source>
</evidence>
<evidence type="ECO:0000313" key="5">
    <source>
        <dbReference type="EMBL" id="BBN06727.1"/>
    </source>
</evidence>
<gene>
    <name evidence="6" type="ORF">AXG93_4620s1180</name>
    <name evidence="5" type="ORF">Mp_3g23460</name>
</gene>
<evidence type="ECO:0000256" key="1">
    <source>
        <dbReference type="ARBA" id="ARBA00010126"/>
    </source>
</evidence>
<keyword evidence="2" id="KW-0175">Coiled coil</keyword>
<dbReference type="PANTHER" id="PTHR30060:SF0">
    <property type="entry name" value="COILED-COIL PROTEIN (DUF2040)-RELATED"/>
    <property type="match status" value="1"/>
</dbReference>
<proteinExistence type="inferred from homology"/>
<reference evidence="8" key="3">
    <citation type="journal article" date="2020" name="Curr. Biol.">
        <title>Chromatin organization in early land plants reveals an ancestral association between H3K27me3, transposons, and constitutive heterochromatin.</title>
        <authorList>
            <person name="Montgomery S.A."/>
            <person name="Tanizawa Y."/>
            <person name="Galik B."/>
            <person name="Wang N."/>
            <person name="Ito T."/>
            <person name="Mochizuki T."/>
            <person name="Akimcheva S."/>
            <person name="Bowman J.L."/>
            <person name="Cognat V."/>
            <person name="Marechal-Drouard L."/>
            <person name="Ekker H."/>
            <person name="Hong S.F."/>
            <person name="Kohchi T."/>
            <person name="Lin S.S."/>
            <person name="Liu L.D."/>
            <person name="Nakamura Y."/>
            <person name="Valeeva L.R."/>
            <person name="Shakirov E.V."/>
            <person name="Shippen D.E."/>
            <person name="Wei W.L."/>
            <person name="Yagura M."/>
            <person name="Yamaoka S."/>
            <person name="Yamato K.T."/>
            <person name="Liu C."/>
            <person name="Berger F."/>
        </authorList>
    </citation>
    <scope>NUCLEOTIDE SEQUENCE [LARGE SCALE GENOMIC DNA]</scope>
    <source>
        <strain evidence="8">Tak-1</strain>
    </source>
</reference>
<dbReference type="EMBL" id="LVLJ01002341">
    <property type="protein sequence ID" value="OAE25304.1"/>
    <property type="molecule type" value="Genomic_DNA"/>
</dbReference>
<organism evidence="6 7">
    <name type="scientific">Marchantia polymorpha subsp. ruderalis</name>
    <dbReference type="NCBI Taxonomy" id="1480154"/>
    <lineage>
        <taxon>Eukaryota</taxon>
        <taxon>Viridiplantae</taxon>
        <taxon>Streptophyta</taxon>
        <taxon>Embryophyta</taxon>
        <taxon>Marchantiophyta</taxon>
        <taxon>Marchantiopsida</taxon>
        <taxon>Marchantiidae</taxon>
        <taxon>Marchantiales</taxon>
        <taxon>Marchantiaceae</taxon>
        <taxon>Marchantia</taxon>
    </lineage>
</organism>